<dbReference type="OrthoDB" id="9804747at2"/>
<dbReference type="CDD" id="cd00077">
    <property type="entry name" value="HDc"/>
    <property type="match status" value="1"/>
</dbReference>
<organism evidence="2 3">
    <name type="scientific">Clostridium chromiireducens</name>
    <dbReference type="NCBI Taxonomy" id="225345"/>
    <lineage>
        <taxon>Bacteria</taxon>
        <taxon>Bacillati</taxon>
        <taxon>Bacillota</taxon>
        <taxon>Clostridia</taxon>
        <taxon>Eubacteriales</taxon>
        <taxon>Clostridiaceae</taxon>
        <taxon>Clostridium</taxon>
    </lineage>
</organism>
<feature type="domain" description="HD-GYP" evidence="1">
    <location>
        <begin position="111"/>
        <end position="308"/>
    </location>
</feature>
<evidence type="ECO:0000313" key="3">
    <source>
        <dbReference type="Proteomes" id="UP000191056"/>
    </source>
</evidence>
<dbReference type="InterPro" id="IPR003607">
    <property type="entry name" value="HD/PDEase_dom"/>
</dbReference>
<dbReference type="STRING" id="225345.CLCHR_20030"/>
<accession>A0A1V4IRH7</accession>
<dbReference type="EMBL" id="MZGT01000023">
    <property type="protein sequence ID" value="OPJ62489.1"/>
    <property type="molecule type" value="Genomic_DNA"/>
</dbReference>
<protein>
    <submittedName>
        <fullName evidence="2">Cyclic di-GMP phosphodiesterase response regulator RpfG</fullName>
        <ecNumber evidence="2">3.1.4.52</ecNumber>
    </submittedName>
</protein>
<sequence length="323" mass="37531">MDEIKINLIDSMLGNVLSRDVISRKGLKIAEKDTIINNFVKYELIKVDIQSIWIYDVSEFEQSYVEEGDYNKIKVCYEECIISLKEIFQDLAQEKTLKISILNHVAKLVYENNNNIDCIIKYIREIRKYEYYEIYHSLNVSFYAMFIGKWSGMHSSEILDLIIAGLLHDIGKLRIPGHILNKKGKLTAEEFKIIKRHTTLGYSMLKNEINLNYDIKKSILMHHERLDGSGYPNGVTGDYIGEYAKIISIADIYDAMTTNRVYKNKIDPFEAFQIFLETGMNMLESSKVNVFILNLSSHLLGVKLKLIDGEKFTKDLMVYMTRR</sequence>
<evidence type="ECO:0000259" key="1">
    <source>
        <dbReference type="PROSITE" id="PS51832"/>
    </source>
</evidence>
<evidence type="ECO:0000313" key="2">
    <source>
        <dbReference type="EMBL" id="OPJ62489.1"/>
    </source>
</evidence>
<gene>
    <name evidence="2" type="primary">rpfG_6</name>
    <name evidence="2" type="ORF">CLCHR_20030</name>
</gene>
<name>A0A1V4IRH7_9CLOT</name>
<comment type="caution">
    <text evidence="2">The sequence shown here is derived from an EMBL/GenBank/DDBJ whole genome shotgun (WGS) entry which is preliminary data.</text>
</comment>
<keyword evidence="2" id="KW-0378">Hydrolase</keyword>
<dbReference type="Proteomes" id="UP000191056">
    <property type="component" value="Unassembled WGS sequence"/>
</dbReference>
<dbReference type="Pfam" id="PF13487">
    <property type="entry name" value="HD_5"/>
    <property type="match status" value="1"/>
</dbReference>
<dbReference type="PROSITE" id="PS51832">
    <property type="entry name" value="HD_GYP"/>
    <property type="match status" value="1"/>
</dbReference>
<dbReference type="InterPro" id="IPR037522">
    <property type="entry name" value="HD_GYP_dom"/>
</dbReference>
<proteinExistence type="predicted"/>
<reference evidence="2 3" key="1">
    <citation type="submission" date="2017-03" db="EMBL/GenBank/DDBJ databases">
        <title>Genome sequence of Clostridium chromiireducens DSM 23318.</title>
        <authorList>
            <person name="Poehlein A."/>
            <person name="Daniel R."/>
        </authorList>
    </citation>
    <scope>NUCLEOTIDE SEQUENCE [LARGE SCALE GENOMIC DNA]</scope>
    <source>
        <strain evidence="2 3">DSM 23318</strain>
    </source>
</reference>
<dbReference type="Gene3D" id="1.10.3210.10">
    <property type="entry name" value="Hypothetical protein af1432"/>
    <property type="match status" value="1"/>
</dbReference>
<dbReference type="RefSeq" id="WP_079439561.1">
    <property type="nucleotide sequence ID" value="NZ_MZGT01000023.1"/>
</dbReference>
<dbReference type="SUPFAM" id="SSF109604">
    <property type="entry name" value="HD-domain/PDEase-like"/>
    <property type="match status" value="1"/>
</dbReference>
<dbReference type="AlphaFoldDB" id="A0A1V4IRH7"/>
<dbReference type="EC" id="3.1.4.52" evidence="2"/>
<keyword evidence="3" id="KW-1185">Reference proteome</keyword>
<dbReference type="PANTHER" id="PTHR43155">
    <property type="entry name" value="CYCLIC DI-GMP PHOSPHODIESTERASE PA4108-RELATED"/>
    <property type="match status" value="1"/>
</dbReference>
<dbReference type="SMART" id="SM00471">
    <property type="entry name" value="HDc"/>
    <property type="match status" value="1"/>
</dbReference>
<dbReference type="PANTHER" id="PTHR43155:SF2">
    <property type="entry name" value="CYCLIC DI-GMP PHOSPHODIESTERASE PA4108"/>
    <property type="match status" value="1"/>
</dbReference>
<dbReference type="GO" id="GO:0071111">
    <property type="term" value="F:cyclic-guanylate-specific phosphodiesterase activity"/>
    <property type="evidence" value="ECO:0007669"/>
    <property type="project" value="UniProtKB-EC"/>
</dbReference>